<evidence type="ECO:0000256" key="6">
    <source>
        <dbReference type="ARBA" id="ARBA00022892"/>
    </source>
</evidence>
<reference evidence="11" key="2">
    <citation type="journal article" date="2007" name="Science">
        <title>Draft genome sequence of the sexually transmitted pathogen Trichomonas vaginalis.</title>
        <authorList>
            <person name="Carlton J.M."/>
            <person name="Hirt R.P."/>
            <person name="Silva J.C."/>
            <person name="Delcher A.L."/>
            <person name="Schatz M."/>
            <person name="Zhao Q."/>
            <person name="Wortman J.R."/>
            <person name="Bidwell S.L."/>
            <person name="Alsmark U.C.M."/>
            <person name="Besteiro S."/>
            <person name="Sicheritz-Ponten T."/>
            <person name="Noel C.J."/>
            <person name="Dacks J.B."/>
            <person name="Foster P.G."/>
            <person name="Simillion C."/>
            <person name="Van de Peer Y."/>
            <person name="Miranda-Saavedra D."/>
            <person name="Barton G.J."/>
            <person name="Westrop G.D."/>
            <person name="Mueller S."/>
            <person name="Dessi D."/>
            <person name="Fiori P.L."/>
            <person name="Ren Q."/>
            <person name="Paulsen I."/>
            <person name="Zhang H."/>
            <person name="Bastida-Corcuera F.D."/>
            <person name="Simoes-Barbosa A."/>
            <person name="Brown M.T."/>
            <person name="Hayes R.D."/>
            <person name="Mukherjee M."/>
            <person name="Okumura C.Y."/>
            <person name="Schneider R."/>
            <person name="Smith A.J."/>
            <person name="Vanacova S."/>
            <person name="Villalvazo M."/>
            <person name="Haas B.J."/>
            <person name="Pertea M."/>
            <person name="Feldblyum T.V."/>
            <person name="Utterback T.R."/>
            <person name="Shu C.L."/>
            <person name="Osoegawa K."/>
            <person name="de Jong P.J."/>
            <person name="Hrdy I."/>
            <person name="Horvathova L."/>
            <person name="Zubacova Z."/>
            <person name="Dolezal P."/>
            <person name="Malik S.B."/>
            <person name="Logsdon J.M. Jr."/>
            <person name="Henze K."/>
            <person name="Gupta A."/>
            <person name="Wang C.C."/>
            <person name="Dunne R.L."/>
            <person name="Upcroft J.A."/>
            <person name="Upcroft P."/>
            <person name="White O."/>
            <person name="Salzberg S.L."/>
            <person name="Tang P."/>
            <person name="Chiu C.-H."/>
            <person name="Lee Y.-S."/>
            <person name="Embley T.M."/>
            <person name="Coombs G.H."/>
            <person name="Mottram J.C."/>
            <person name="Tachezy J."/>
            <person name="Fraser-Liggett C.M."/>
            <person name="Johnson P.J."/>
        </authorList>
    </citation>
    <scope>NUCLEOTIDE SEQUENCE [LARGE SCALE GENOMIC DNA]</scope>
    <source>
        <strain evidence="11">G3</strain>
    </source>
</reference>
<dbReference type="eggNOG" id="KOG3081">
    <property type="taxonomic scope" value="Eukaryota"/>
</dbReference>
<dbReference type="EMBL" id="DS113345">
    <property type="protein sequence ID" value="EAY10043.1"/>
    <property type="molecule type" value="Genomic_DNA"/>
</dbReference>
<dbReference type="VEuPathDB" id="TrichDB:TVAG_329300"/>
<dbReference type="OrthoDB" id="310217at2759"/>
<evidence type="ECO:0000256" key="2">
    <source>
        <dbReference type="ARBA" id="ARBA00004347"/>
    </source>
</evidence>
<evidence type="ECO:0000256" key="5">
    <source>
        <dbReference type="ARBA" id="ARBA00022490"/>
    </source>
</evidence>
<dbReference type="GO" id="GO:0000139">
    <property type="term" value="C:Golgi membrane"/>
    <property type="evidence" value="ECO:0007669"/>
    <property type="project" value="UniProtKB-SubCell"/>
</dbReference>
<evidence type="ECO:0000256" key="3">
    <source>
        <dbReference type="ARBA" id="ARBA00008827"/>
    </source>
</evidence>
<reference evidence="11" key="1">
    <citation type="submission" date="2006-10" db="EMBL/GenBank/DDBJ databases">
        <authorList>
            <person name="Amadeo P."/>
            <person name="Zhao Q."/>
            <person name="Wortman J."/>
            <person name="Fraser-Liggett C."/>
            <person name="Carlton J."/>
        </authorList>
    </citation>
    <scope>NUCLEOTIDE SEQUENCE</scope>
    <source>
        <strain evidence="11">G3</strain>
    </source>
</reference>
<dbReference type="VEuPathDB" id="TrichDB:TVAGG3_0309720"/>
<keyword evidence="4" id="KW-0813">Transport</keyword>
<keyword evidence="8" id="KW-0333">Golgi apparatus</keyword>
<dbReference type="Gene3D" id="1.25.40.10">
    <property type="entry name" value="Tetratricopeptide repeat domain"/>
    <property type="match status" value="1"/>
</dbReference>
<dbReference type="Proteomes" id="UP000001542">
    <property type="component" value="Unassembled WGS sequence"/>
</dbReference>
<keyword evidence="7" id="KW-0653">Protein transport</keyword>
<dbReference type="SUPFAM" id="SSF48452">
    <property type="entry name" value="TPR-like"/>
    <property type="match status" value="1"/>
</dbReference>
<dbReference type="GO" id="GO:0006888">
    <property type="term" value="P:endoplasmic reticulum to Golgi vesicle-mediated transport"/>
    <property type="evidence" value="ECO:0000318"/>
    <property type="project" value="GO_Central"/>
</dbReference>
<keyword evidence="6" id="KW-0931">ER-Golgi transport</keyword>
<evidence type="ECO:0000313" key="11">
    <source>
        <dbReference type="EMBL" id="EAY10043.1"/>
    </source>
</evidence>
<dbReference type="RefSeq" id="XP_001322266.1">
    <property type="nucleotide sequence ID" value="XM_001322231.1"/>
</dbReference>
<keyword evidence="5" id="KW-0963">Cytoplasm</keyword>
<evidence type="ECO:0000256" key="7">
    <source>
        <dbReference type="ARBA" id="ARBA00022927"/>
    </source>
</evidence>
<organism evidence="11 12">
    <name type="scientific">Trichomonas vaginalis (strain ATCC PRA-98 / G3)</name>
    <dbReference type="NCBI Taxonomy" id="412133"/>
    <lineage>
        <taxon>Eukaryota</taxon>
        <taxon>Metamonada</taxon>
        <taxon>Parabasalia</taxon>
        <taxon>Trichomonadida</taxon>
        <taxon>Trichomonadidae</taxon>
        <taxon>Trichomonas</taxon>
    </lineage>
</organism>
<dbReference type="FunFam" id="1.25.40.10:FF:002677">
    <property type="entry name" value="Coatomer epsilon subunit family protein"/>
    <property type="match status" value="1"/>
</dbReference>
<dbReference type="GO" id="GO:0006890">
    <property type="term" value="P:retrograde vesicle-mediated transport, Golgi to endoplasmic reticulum"/>
    <property type="evidence" value="ECO:0007669"/>
    <property type="project" value="InterPro"/>
</dbReference>
<dbReference type="GO" id="GO:0015031">
    <property type="term" value="P:protein transport"/>
    <property type="evidence" value="ECO:0007669"/>
    <property type="project" value="UniProtKB-KW"/>
</dbReference>
<dbReference type="STRING" id="5722.A2EB98"/>
<evidence type="ECO:0000256" key="1">
    <source>
        <dbReference type="ARBA" id="ARBA00004255"/>
    </source>
</evidence>
<dbReference type="InterPro" id="IPR011990">
    <property type="entry name" value="TPR-like_helical_dom_sf"/>
</dbReference>
<keyword evidence="12" id="KW-1185">Reference proteome</keyword>
<evidence type="ECO:0000313" key="12">
    <source>
        <dbReference type="Proteomes" id="UP000001542"/>
    </source>
</evidence>
<dbReference type="SMR" id="A2EB98"/>
<keyword evidence="10" id="KW-0968">Cytoplasmic vesicle</keyword>
<proteinExistence type="inferred from homology"/>
<dbReference type="GO" id="GO:0030126">
    <property type="term" value="C:COPI vesicle coat"/>
    <property type="evidence" value="ECO:0000318"/>
    <property type="project" value="GO_Central"/>
</dbReference>
<evidence type="ECO:0000256" key="9">
    <source>
        <dbReference type="ARBA" id="ARBA00023136"/>
    </source>
</evidence>
<accession>A2EB98</accession>
<dbReference type="Pfam" id="PF04733">
    <property type="entry name" value="Coatomer_E"/>
    <property type="match status" value="1"/>
</dbReference>
<evidence type="ECO:0000256" key="4">
    <source>
        <dbReference type="ARBA" id="ARBA00022448"/>
    </source>
</evidence>
<dbReference type="GO" id="GO:0005198">
    <property type="term" value="F:structural molecule activity"/>
    <property type="evidence" value="ECO:0007669"/>
    <property type="project" value="InterPro"/>
</dbReference>
<dbReference type="PANTHER" id="PTHR10805:SF0">
    <property type="entry name" value="COATOMER SUBUNIT EPSILON"/>
    <property type="match status" value="1"/>
</dbReference>
<comment type="subcellular location">
    <subcellularLocation>
        <location evidence="2">Cytoplasmic vesicle</location>
        <location evidence="2">COPI-coated vesicle membrane</location>
        <topology evidence="2">Peripheral membrane protein</topology>
        <orientation evidence="2">Cytoplasmic side</orientation>
    </subcellularLocation>
    <subcellularLocation>
        <location evidence="1">Golgi apparatus membrane</location>
        <topology evidence="1">Peripheral membrane protein</topology>
        <orientation evidence="1">Cytoplasmic side</orientation>
    </subcellularLocation>
</comment>
<dbReference type="AlphaFoldDB" id="A2EB98"/>
<dbReference type="InParanoid" id="A2EB98"/>
<evidence type="ECO:0000256" key="8">
    <source>
        <dbReference type="ARBA" id="ARBA00023034"/>
    </source>
</evidence>
<dbReference type="KEGG" id="tva:4767974"/>
<name>A2EB98_TRIV3</name>
<keyword evidence="9" id="KW-0472">Membrane</keyword>
<gene>
    <name evidence="11" type="ORF">TVAG_329300</name>
</gene>
<protein>
    <submittedName>
        <fullName evidence="11">Coatomer epsilon subunit family protein</fullName>
    </submittedName>
</protein>
<dbReference type="PANTHER" id="PTHR10805">
    <property type="entry name" value="COATOMER SUBUNIT EPSILON"/>
    <property type="match status" value="1"/>
</dbReference>
<sequence>MEEIHDSFYAGLYSKVLSDTKDMKKLDEQTEFMVLRARLNLGQTDFVLNQVKAQANDMHKGVYLIAQAKKCNNETEIANLIPVGDEQTVATNPYYAISKAMLYIMSDNIPDALLTLNGNTNSEAIAERIHCLLLLNRPDLAQKELENISEQVLKSIWTAFVSLYLEKDEIKKALYSLQDIADRLPLSPLLANAISCCYCALGEWDNAQMSIQNASENFPNDDSIMINQAVALHRGTDYEKLKQQIQMVMSLNNSYTKSINDMLKDFDDTASRL</sequence>
<dbReference type="GO" id="GO:0006891">
    <property type="term" value="P:intra-Golgi vesicle-mediated transport"/>
    <property type="evidence" value="ECO:0000318"/>
    <property type="project" value="GO_Central"/>
</dbReference>
<dbReference type="InterPro" id="IPR006822">
    <property type="entry name" value="Coatomer_esu"/>
</dbReference>
<comment type="similarity">
    <text evidence="3">Belongs to the COPE family.</text>
</comment>
<evidence type="ECO:0000256" key="10">
    <source>
        <dbReference type="ARBA" id="ARBA00023329"/>
    </source>
</evidence>